<gene>
    <name evidence="2" type="ORF">OLEA9_A047971</name>
</gene>
<sequence>MKDLRGGLSLLFSHSKANVEDDIFEFQEEDVFCKPKEGHDSCSNSNLKTFGSALEPQFACAIPPVPRIILKANRGGGRGSDGGGCLEPTPTKLAAPHISSHINIPDWTEIYQLNPNKEIWEATCYLEKALIAKRRQVRFFEDEPGDGYGDDDDGEFIPPHIIVARRELATRRICHSMLEGIGRSLKGKELIKFRDSVWRLTGFID</sequence>
<dbReference type="InterPro" id="IPR007608">
    <property type="entry name" value="Senescence_reg_S40"/>
</dbReference>
<dbReference type="Proteomes" id="UP000594638">
    <property type="component" value="Unassembled WGS sequence"/>
</dbReference>
<dbReference type="EMBL" id="CACTIH010009272">
    <property type="protein sequence ID" value="CAA3028823.1"/>
    <property type="molecule type" value="Genomic_DNA"/>
</dbReference>
<dbReference type="Pfam" id="PF04520">
    <property type="entry name" value="Senescence_reg"/>
    <property type="match status" value="1"/>
</dbReference>
<evidence type="ECO:0000313" key="2">
    <source>
        <dbReference type="EMBL" id="CAA3028823.1"/>
    </source>
</evidence>
<dbReference type="PANTHER" id="PTHR33083">
    <property type="entry name" value="EXPRESSED PROTEIN"/>
    <property type="match status" value="1"/>
</dbReference>
<accession>A0A8S0V602</accession>
<organism evidence="2 3">
    <name type="scientific">Olea europaea subsp. europaea</name>
    <dbReference type="NCBI Taxonomy" id="158383"/>
    <lineage>
        <taxon>Eukaryota</taxon>
        <taxon>Viridiplantae</taxon>
        <taxon>Streptophyta</taxon>
        <taxon>Embryophyta</taxon>
        <taxon>Tracheophyta</taxon>
        <taxon>Spermatophyta</taxon>
        <taxon>Magnoliopsida</taxon>
        <taxon>eudicotyledons</taxon>
        <taxon>Gunneridae</taxon>
        <taxon>Pentapetalae</taxon>
        <taxon>asterids</taxon>
        <taxon>lamiids</taxon>
        <taxon>Lamiales</taxon>
        <taxon>Oleaceae</taxon>
        <taxon>Oleeae</taxon>
        <taxon>Olea</taxon>
    </lineage>
</organism>
<reference evidence="2 3" key="1">
    <citation type="submission" date="2019-12" db="EMBL/GenBank/DDBJ databases">
        <authorList>
            <person name="Alioto T."/>
            <person name="Alioto T."/>
            <person name="Gomez Garrido J."/>
        </authorList>
    </citation>
    <scope>NUCLEOTIDE SEQUENCE [LARGE SCALE GENOMIC DNA]</scope>
</reference>
<dbReference type="Gramene" id="OE9A047971T1">
    <property type="protein sequence ID" value="OE9A047971C1"/>
    <property type="gene ID" value="OE9A047971"/>
</dbReference>
<protein>
    <recommendedName>
        <fullName evidence="4">Senescence regulator</fullName>
    </recommendedName>
</protein>
<evidence type="ECO:0000256" key="1">
    <source>
        <dbReference type="ARBA" id="ARBA00034773"/>
    </source>
</evidence>
<keyword evidence="3" id="KW-1185">Reference proteome</keyword>
<dbReference type="AlphaFoldDB" id="A0A8S0V602"/>
<evidence type="ECO:0008006" key="4">
    <source>
        <dbReference type="Google" id="ProtNLM"/>
    </source>
</evidence>
<dbReference type="GO" id="GO:0010150">
    <property type="term" value="P:leaf senescence"/>
    <property type="evidence" value="ECO:0007669"/>
    <property type="project" value="UniProtKB-ARBA"/>
</dbReference>
<name>A0A8S0V602_OLEEU</name>
<proteinExistence type="inferred from homology"/>
<evidence type="ECO:0000313" key="3">
    <source>
        <dbReference type="Proteomes" id="UP000594638"/>
    </source>
</evidence>
<comment type="caution">
    <text evidence="2">The sequence shown here is derived from an EMBL/GenBank/DDBJ whole genome shotgun (WGS) entry which is preliminary data.</text>
</comment>
<dbReference type="OrthoDB" id="672058at2759"/>
<dbReference type="PANTHER" id="PTHR33083:SF123">
    <property type="entry name" value="EXPRESSED PROTEIN"/>
    <property type="match status" value="1"/>
</dbReference>
<comment type="similarity">
    <text evidence="1">Belongs to the senescence regulator S40 family.</text>
</comment>